<dbReference type="Proteomes" id="UP000681425">
    <property type="component" value="Chromosome"/>
</dbReference>
<dbReference type="EMBL" id="CP073910">
    <property type="protein sequence ID" value="QUT07528.1"/>
    <property type="molecule type" value="Genomic_DNA"/>
</dbReference>
<organism evidence="1 2">
    <name type="scientific">Sphingobium phenoxybenzoativorans</name>
    <dbReference type="NCBI Taxonomy" id="1592790"/>
    <lineage>
        <taxon>Bacteria</taxon>
        <taxon>Pseudomonadati</taxon>
        <taxon>Pseudomonadota</taxon>
        <taxon>Alphaproteobacteria</taxon>
        <taxon>Sphingomonadales</taxon>
        <taxon>Sphingomonadaceae</taxon>
        <taxon>Sphingobium</taxon>
    </lineage>
</organism>
<keyword evidence="2" id="KW-1185">Reference proteome</keyword>
<name>A0A975Q3J3_9SPHN</name>
<gene>
    <name evidence="1" type="ORF">KFK14_09090</name>
</gene>
<dbReference type="KEGG" id="spph:KFK14_09090"/>
<evidence type="ECO:0000313" key="2">
    <source>
        <dbReference type="Proteomes" id="UP000681425"/>
    </source>
</evidence>
<proteinExistence type="predicted"/>
<protein>
    <submittedName>
        <fullName evidence="1">Uncharacterized protein</fullName>
    </submittedName>
</protein>
<accession>A0A975Q3J3</accession>
<reference evidence="1" key="1">
    <citation type="submission" date="2021-04" db="EMBL/GenBank/DDBJ databases">
        <title>Isolation of p-tert-butylphenol degrading bacteria Sphingobium phenoxybenzoativorans Tas13 from active sludge.</title>
        <authorList>
            <person name="Li Y."/>
        </authorList>
    </citation>
    <scope>NUCLEOTIDE SEQUENCE</scope>
    <source>
        <strain evidence="1">Tas13</strain>
    </source>
</reference>
<dbReference type="RefSeq" id="WP_212610656.1">
    <property type="nucleotide sequence ID" value="NZ_CP073910.1"/>
</dbReference>
<sequence length="96" mass="10796">MAENRSRREASLKGISPPEKVENDFYLIDTYAPTPAFTVDGIPPMPGENWQEYHARALAWITIEASTIPANSSYLSRKQFLARLVAVPIALFLAFR</sequence>
<evidence type="ECO:0000313" key="1">
    <source>
        <dbReference type="EMBL" id="QUT07528.1"/>
    </source>
</evidence>
<dbReference type="AlphaFoldDB" id="A0A975Q3J3"/>